<keyword evidence="2" id="KW-1185">Reference proteome</keyword>
<accession>A0A8T1RR48</accession>
<dbReference type="EMBL" id="CM031809">
    <property type="protein sequence ID" value="KAG6669404.1"/>
    <property type="molecule type" value="Genomic_DNA"/>
</dbReference>
<evidence type="ECO:0000313" key="1">
    <source>
        <dbReference type="EMBL" id="KAG6669404.1"/>
    </source>
</evidence>
<dbReference type="AlphaFoldDB" id="A0A8T1RR48"/>
<name>A0A8T1RR48_CARIL</name>
<protein>
    <submittedName>
        <fullName evidence="1">Uncharacterized protein</fullName>
    </submittedName>
</protein>
<gene>
    <name evidence="1" type="ORF">CIPAW_01G242100</name>
</gene>
<proteinExistence type="predicted"/>
<dbReference type="Proteomes" id="UP000811609">
    <property type="component" value="Chromosome 1"/>
</dbReference>
<organism evidence="1 2">
    <name type="scientific">Carya illinoinensis</name>
    <name type="common">Pecan</name>
    <dbReference type="NCBI Taxonomy" id="32201"/>
    <lineage>
        <taxon>Eukaryota</taxon>
        <taxon>Viridiplantae</taxon>
        <taxon>Streptophyta</taxon>
        <taxon>Embryophyta</taxon>
        <taxon>Tracheophyta</taxon>
        <taxon>Spermatophyta</taxon>
        <taxon>Magnoliopsida</taxon>
        <taxon>eudicotyledons</taxon>
        <taxon>Gunneridae</taxon>
        <taxon>Pentapetalae</taxon>
        <taxon>rosids</taxon>
        <taxon>fabids</taxon>
        <taxon>Fagales</taxon>
        <taxon>Juglandaceae</taxon>
        <taxon>Carya</taxon>
    </lineage>
</organism>
<reference evidence="1" key="1">
    <citation type="submission" date="2020-12" db="EMBL/GenBank/DDBJ databases">
        <title>WGS assembly of Carya illinoinensis cv. Pawnee.</title>
        <authorList>
            <person name="Platts A."/>
            <person name="Shu S."/>
            <person name="Wright S."/>
            <person name="Barry K."/>
            <person name="Edger P."/>
            <person name="Pires J.C."/>
            <person name="Schmutz J."/>
        </authorList>
    </citation>
    <scope>NUCLEOTIDE SEQUENCE</scope>
    <source>
        <tissue evidence="1">Leaf</tissue>
    </source>
</reference>
<sequence length="112" mass="12197">MDFDLSHLIKSFKYVNAWLMNVDLASRPVVGSSINTIEGFATSSTAMVSLFRCSVDRPFTPGNPTNACLKGFSSTSSMTSSVNICNHTLLPKQFQTISTLSSSTSNFVIKYV</sequence>
<evidence type="ECO:0000313" key="2">
    <source>
        <dbReference type="Proteomes" id="UP000811609"/>
    </source>
</evidence>
<comment type="caution">
    <text evidence="1">The sequence shown here is derived from an EMBL/GenBank/DDBJ whole genome shotgun (WGS) entry which is preliminary data.</text>
</comment>